<organism evidence="1 2">
    <name type="scientific">Paraburkholderia ribeironis</name>
    <dbReference type="NCBI Taxonomy" id="1247936"/>
    <lineage>
        <taxon>Bacteria</taxon>
        <taxon>Pseudomonadati</taxon>
        <taxon>Pseudomonadota</taxon>
        <taxon>Betaproteobacteria</taxon>
        <taxon>Burkholderiales</taxon>
        <taxon>Burkholderiaceae</taxon>
        <taxon>Paraburkholderia</taxon>
    </lineage>
</organism>
<evidence type="ECO:0000313" key="2">
    <source>
        <dbReference type="Proteomes" id="UP000187012"/>
    </source>
</evidence>
<dbReference type="Proteomes" id="UP000187012">
    <property type="component" value="Unassembled WGS sequence"/>
</dbReference>
<dbReference type="EMBL" id="CYGX02000042">
    <property type="protein sequence ID" value="SIT43299.1"/>
    <property type="molecule type" value="Genomic_DNA"/>
</dbReference>
<reference evidence="1 2" key="1">
    <citation type="submission" date="2016-12" db="EMBL/GenBank/DDBJ databases">
        <authorList>
            <person name="Song W.-J."/>
            <person name="Kurnit D.M."/>
        </authorList>
    </citation>
    <scope>NUCLEOTIDE SEQUENCE [LARGE SCALE GENOMIC DNA]</scope>
    <source>
        <strain evidence="1 2">STM7296</strain>
    </source>
</reference>
<gene>
    <name evidence="1" type="ORF">BN2475_420042</name>
</gene>
<proteinExistence type="predicted"/>
<dbReference type="STRING" id="1247936.BN2475_420042"/>
<evidence type="ECO:0000313" key="1">
    <source>
        <dbReference type="EMBL" id="SIT43299.1"/>
    </source>
</evidence>
<keyword evidence="2" id="KW-1185">Reference proteome</keyword>
<accession>A0A1N7S7J0</accession>
<sequence length="56" mass="6358">MQCFFVIHRANVSNITFDAALALRAGKYLLKLYTRAASHAESSVMQTIFALRQRRA</sequence>
<protein>
    <submittedName>
        <fullName evidence="1">Uncharacterized protein</fullName>
    </submittedName>
</protein>
<name>A0A1N7S7J0_9BURK</name>
<dbReference type="AlphaFoldDB" id="A0A1N7S7J0"/>